<comment type="subcellular location">
    <subcellularLocation>
        <location evidence="2">Cytoplasm</location>
    </subcellularLocation>
</comment>
<dbReference type="SUPFAM" id="SSF56672">
    <property type="entry name" value="DNA/RNA polymerases"/>
    <property type="match status" value="1"/>
</dbReference>
<keyword evidence="2" id="KW-0515">Mutator protein</keyword>
<gene>
    <name evidence="2" type="primary">dinB</name>
    <name evidence="4" type="ORF">SAMN04487834_100277</name>
</gene>
<dbReference type="GO" id="GO:0006281">
    <property type="term" value="P:DNA repair"/>
    <property type="evidence" value="ECO:0007669"/>
    <property type="project" value="UniProtKB-UniRule"/>
</dbReference>
<dbReference type="Gene3D" id="3.30.70.270">
    <property type="match status" value="1"/>
</dbReference>
<keyword evidence="2" id="KW-0460">Magnesium</keyword>
<keyword evidence="2" id="KW-0227">DNA damage</keyword>
<dbReference type="Gene3D" id="3.40.1170.60">
    <property type="match status" value="1"/>
</dbReference>
<dbReference type="InterPro" id="IPR001126">
    <property type="entry name" value="UmuC"/>
</dbReference>
<dbReference type="GO" id="GO:0000287">
    <property type="term" value="F:magnesium ion binding"/>
    <property type="evidence" value="ECO:0007669"/>
    <property type="project" value="UniProtKB-UniRule"/>
</dbReference>
<dbReference type="GO" id="GO:0003684">
    <property type="term" value="F:damaged DNA binding"/>
    <property type="evidence" value="ECO:0007669"/>
    <property type="project" value="InterPro"/>
</dbReference>
<dbReference type="STRING" id="322505.SAMN04487836_11018"/>
<evidence type="ECO:0000259" key="3">
    <source>
        <dbReference type="PROSITE" id="PS50173"/>
    </source>
</evidence>
<feature type="site" description="Substrate discrimination" evidence="2">
    <location>
        <position position="14"/>
    </location>
</feature>
<dbReference type="OrthoDB" id="9808813at2"/>
<evidence type="ECO:0000256" key="2">
    <source>
        <dbReference type="HAMAP-Rule" id="MF_01113"/>
    </source>
</evidence>
<feature type="active site" evidence="2">
    <location>
        <position position="106"/>
    </location>
</feature>
<dbReference type="AlphaFoldDB" id="A0A1H6QDG4"/>
<dbReference type="Pfam" id="PF00817">
    <property type="entry name" value="IMS"/>
    <property type="match status" value="1"/>
</dbReference>
<feature type="binding site" evidence="2">
    <location>
        <position position="105"/>
    </location>
    <ligand>
        <name>Mg(2+)</name>
        <dbReference type="ChEBI" id="CHEBI:18420"/>
    </ligand>
</feature>
<feature type="domain" description="UmuC" evidence="3">
    <location>
        <begin position="5"/>
        <end position="187"/>
    </location>
</feature>
<proteinExistence type="inferred from homology"/>
<dbReference type="GO" id="GO:0006261">
    <property type="term" value="P:DNA-templated DNA replication"/>
    <property type="evidence" value="ECO:0007669"/>
    <property type="project" value="UniProtKB-UniRule"/>
</dbReference>
<reference evidence="5" key="1">
    <citation type="submission" date="2016-10" db="EMBL/GenBank/DDBJ databases">
        <authorList>
            <person name="Varghese N."/>
        </authorList>
    </citation>
    <scope>NUCLEOTIDE SEQUENCE [LARGE SCALE GENOMIC DNA]</scope>
    <source>
        <strain evidence="5">DSM 20406</strain>
    </source>
</reference>
<keyword evidence="2" id="KW-0238">DNA-binding</keyword>
<dbReference type="GO" id="GO:0009432">
    <property type="term" value="P:SOS response"/>
    <property type="evidence" value="ECO:0007669"/>
    <property type="project" value="TreeGrafter"/>
</dbReference>
<dbReference type="Proteomes" id="UP000183028">
    <property type="component" value="Unassembled WGS sequence"/>
</dbReference>
<dbReference type="HAMAP" id="MF_01113">
    <property type="entry name" value="DNApol_IV"/>
    <property type="match status" value="1"/>
</dbReference>
<comment type="similarity">
    <text evidence="1 2">Belongs to the DNA polymerase type-Y family.</text>
</comment>
<dbReference type="GO" id="GO:0003887">
    <property type="term" value="F:DNA-directed DNA polymerase activity"/>
    <property type="evidence" value="ECO:0007669"/>
    <property type="project" value="UniProtKB-UniRule"/>
</dbReference>
<evidence type="ECO:0000313" key="4">
    <source>
        <dbReference type="EMBL" id="SEI39906.1"/>
    </source>
</evidence>
<dbReference type="PROSITE" id="PS50173">
    <property type="entry name" value="UMUC"/>
    <property type="match status" value="1"/>
</dbReference>
<dbReference type="EC" id="2.7.7.7" evidence="2"/>
<dbReference type="CDD" id="cd03586">
    <property type="entry name" value="PolY_Pol_IV_kappa"/>
    <property type="match status" value="1"/>
</dbReference>
<keyword evidence="2" id="KW-0963">Cytoplasm</keyword>
<organism evidence="4 5">
    <name type="scientific">Sharpea azabuensis</name>
    <dbReference type="NCBI Taxonomy" id="322505"/>
    <lineage>
        <taxon>Bacteria</taxon>
        <taxon>Bacillati</taxon>
        <taxon>Bacillota</taxon>
        <taxon>Erysipelotrichia</taxon>
        <taxon>Erysipelotrichales</taxon>
        <taxon>Coprobacillaceae</taxon>
        <taxon>Sharpea</taxon>
    </lineage>
</organism>
<dbReference type="PANTHER" id="PTHR11076:SF35">
    <property type="entry name" value="DNA REPAIR PROTEIN HOMOLOG YOBH"/>
    <property type="match status" value="1"/>
</dbReference>
<dbReference type="Gene3D" id="3.30.1490.100">
    <property type="entry name" value="DNA polymerase, Y-family, little finger domain"/>
    <property type="match status" value="1"/>
</dbReference>
<dbReference type="Gene3D" id="1.10.150.20">
    <property type="entry name" value="5' to 3' exonuclease, C-terminal subdomain"/>
    <property type="match status" value="1"/>
</dbReference>
<evidence type="ECO:0000313" key="5">
    <source>
        <dbReference type="Proteomes" id="UP000183028"/>
    </source>
</evidence>
<comment type="catalytic activity">
    <reaction evidence="2">
        <text>DNA(n) + a 2'-deoxyribonucleoside 5'-triphosphate = DNA(n+1) + diphosphate</text>
        <dbReference type="Rhea" id="RHEA:22508"/>
        <dbReference type="Rhea" id="RHEA-COMP:17339"/>
        <dbReference type="Rhea" id="RHEA-COMP:17340"/>
        <dbReference type="ChEBI" id="CHEBI:33019"/>
        <dbReference type="ChEBI" id="CHEBI:61560"/>
        <dbReference type="ChEBI" id="CHEBI:173112"/>
        <dbReference type="EC" id="2.7.7.7"/>
    </reaction>
</comment>
<keyword evidence="2" id="KW-0234">DNA repair</keyword>
<keyword evidence="2" id="KW-0808">Transferase</keyword>
<dbReference type="SUPFAM" id="SSF100879">
    <property type="entry name" value="Lesion bypass DNA polymerase (Y-family), little finger domain"/>
    <property type="match status" value="1"/>
</dbReference>
<keyword evidence="2" id="KW-0548">Nucleotidyltransferase</keyword>
<dbReference type="InterPro" id="IPR043128">
    <property type="entry name" value="Rev_trsase/Diguanyl_cyclase"/>
</dbReference>
<dbReference type="InterPro" id="IPR036775">
    <property type="entry name" value="DNA_pol_Y-fam_lit_finger_sf"/>
</dbReference>
<dbReference type="GO" id="GO:0005829">
    <property type="term" value="C:cytosol"/>
    <property type="evidence" value="ECO:0007669"/>
    <property type="project" value="TreeGrafter"/>
</dbReference>
<dbReference type="Pfam" id="PF11799">
    <property type="entry name" value="IMS_C"/>
    <property type="match status" value="1"/>
</dbReference>
<dbReference type="PANTHER" id="PTHR11076">
    <property type="entry name" value="DNA REPAIR POLYMERASE UMUC / TRANSFERASE FAMILY MEMBER"/>
    <property type="match status" value="1"/>
</dbReference>
<keyword evidence="2" id="KW-0239">DNA-directed DNA polymerase</keyword>
<sequence length="414" mass="47549">MERVIVHSDINHCYAQIEEMLHPELRQVPMAVGGHEEMRHGIILAKNDLAKAFGVKTASTLREAKKACPQLVIIHPHYDDYLYYTSEVKNIYREYTDRVESFGLDEAWIDLTHSSQVFGDGISVARKIQKRVREELGLEVSMGVSYNKIFAKMGSDLKKKMGFSIITQDNYQDVLWPLPIEDLFYVGYRTAPKLKARGMSTIGDLAKKEPAYLRSFLGKMGEVLWYFANGYDASEVLTVSHEQQPKSVGNGITAIMDMKNREDMKMVFTVLVESVATRLKQQGLKGDVISIAIRNTDLKYYTRQKKIEKATNIASEIMKVVMELVDEHVDFHYAYRSIDVHVSHLSIDNGVEQLSFLIDEKQREKEKKLDIVMDAIREKYGFDKIKRMSLMANQELTSFDPLRDNIIHPVGYFK</sequence>
<dbReference type="InterPro" id="IPR050116">
    <property type="entry name" value="DNA_polymerase-Y"/>
</dbReference>
<dbReference type="eggNOG" id="COG0389">
    <property type="taxonomic scope" value="Bacteria"/>
</dbReference>
<keyword evidence="2" id="KW-0479">Metal-binding</keyword>
<comment type="subunit">
    <text evidence="2">Monomer.</text>
</comment>
<comment type="function">
    <text evidence="2">Poorly processive, error-prone DNA polymerase involved in untargeted mutagenesis. Copies undamaged DNA at stalled replication forks, which arise in vivo from mismatched or misaligned primer ends. These misaligned primers can be extended by PolIV. Exhibits no 3'-5' exonuclease (proofreading) activity. May be involved in translesional synthesis, in conjunction with the beta clamp from PolIII.</text>
</comment>
<comment type="cofactor">
    <cofactor evidence="2">
        <name>Mg(2+)</name>
        <dbReference type="ChEBI" id="CHEBI:18420"/>
    </cofactor>
    <text evidence="2">Binds 2 magnesium ions per subunit.</text>
</comment>
<dbReference type="InterPro" id="IPR017961">
    <property type="entry name" value="DNA_pol_Y-fam_little_finger"/>
</dbReference>
<keyword evidence="2" id="KW-0235">DNA replication</keyword>
<evidence type="ECO:0000256" key="1">
    <source>
        <dbReference type="ARBA" id="ARBA00010945"/>
    </source>
</evidence>
<name>A0A1H6QDG4_9FIRM</name>
<accession>A0A1H6QDG4</accession>
<dbReference type="GO" id="GO:0042276">
    <property type="term" value="P:error-prone translesion synthesis"/>
    <property type="evidence" value="ECO:0007669"/>
    <property type="project" value="TreeGrafter"/>
</dbReference>
<protein>
    <recommendedName>
        <fullName evidence="2">DNA polymerase IV</fullName>
        <shortName evidence="2">Pol IV</shortName>
        <ecNumber evidence="2">2.7.7.7</ecNumber>
    </recommendedName>
</protein>
<feature type="binding site" evidence="2">
    <location>
        <position position="9"/>
    </location>
    <ligand>
        <name>Mg(2+)</name>
        <dbReference type="ChEBI" id="CHEBI:18420"/>
    </ligand>
</feature>
<keyword evidence="5" id="KW-1185">Reference proteome</keyword>
<dbReference type="RefSeq" id="WP_074731135.1">
    <property type="nucleotide sequence ID" value="NZ_CADAIQ010000060.1"/>
</dbReference>
<dbReference type="InterPro" id="IPR022880">
    <property type="entry name" value="DNApol_IV"/>
</dbReference>
<dbReference type="EMBL" id="FNYK01000002">
    <property type="protein sequence ID" value="SEI39906.1"/>
    <property type="molecule type" value="Genomic_DNA"/>
</dbReference>
<dbReference type="InterPro" id="IPR043502">
    <property type="entry name" value="DNA/RNA_pol_sf"/>
</dbReference>